<feature type="transmembrane region" description="Helical" evidence="1">
    <location>
        <begin position="68"/>
        <end position="89"/>
    </location>
</feature>
<gene>
    <name evidence="2" type="ordered locus">PACID_03170</name>
</gene>
<dbReference type="Proteomes" id="UP000000214">
    <property type="component" value="Chromosome"/>
</dbReference>
<evidence type="ECO:0000313" key="2">
    <source>
        <dbReference type="EMBL" id="AFV88166.1"/>
    </source>
</evidence>
<evidence type="ECO:0000256" key="1">
    <source>
        <dbReference type="SAM" id="Phobius"/>
    </source>
</evidence>
<dbReference type="KEGG" id="pbo:PACID_03170"/>
<proteinExistence type="predicted"/>
<feature type="transmembrane region" description="Helical" evidence="1">
    <location>
        <begin position="42"/>
        <end position="62"/>
    </location>
</feature>
<accession>K7RPC0</accession>
<keyword evidence="1" id="KW-1133">Transmembrane helix</keyword>
<dbReference type="PATRIC" id="fig|1171373.8.peg.317"/>
<keyword evidence="1" id="KW-0472">Membrane</keyword>
<evidence type="ECO:0000313" key="3">
    <source>
        <dbReference type="Proteomes" id="UP000000214"/>
    </source>
</evidence>
<reference evidence="2 3" key="1">
    <citation type="journal article" date="2012" name="BMC Genomics">
        <title>The genome sequence of Propionibacterium acidipropionici provides insights into its biotechnological and industrial potential.</title>
        <authorList>
            <person name="Parizzi L.P."/>
            <person name="Grassi M.C."/>
            <person name="Llerena L.A."/>
            <person name="Carazzolle M.F."/>
            <person name="Queiroz V.L."/>
            <person name="Lunardi I."/>
            <person name="Zeidler A.F."/>
            <person name="Teixeira P.J."/>
            <person name="Mieczkowski P."/>
            <person name="Rincones J."/>
            <person name="Pereira G.A."/>
        </authorList>
    </citation>
    <scope>NUCLEOTIDE SEQUENCE [LARGE SCALE GENOMIC DNA]</scope>
    <source>
        <strain evidence="3">ATCC 4875 / DSM 20272 / JCM 6432 / NBRC 12425 / NCIMB 8070</strain>
    </source>
</reference>
<keyword evidence="1" id="KW-0812">Transmembrane</keyword>
<organism evidence="2 3">
    <name type="scientific">Acidipropionibacterium acidipropionici (strain ATCC 4875 / DSM 20272 / JCM 6432 / NBRC 12425 / NCIMB 8070 / 4)</name>
    <name type="common">Propionibacterium acidipropionici</name>
    <dbReference type="NCBI Taxonomy" id="1171373"/>
    <lineage>
        <taxon>Bacteria</taxon>
        <taxon>Bacillati</taxon>
        <taxon>Actinomycetota</taxon>
        <taxon>Actinomycetes</taxon>
        <taxon>Propionibacteriales</taxon>
        <taxon>Propionibacteriaceae</taxon>
        <taxon>Acidipropionibacterium</taxon>
    </lineage>
</organism>
<sequence>MSLVSRHEDEIRSSSEMSVAIEVMLEQGADVRARRFTGFWKMAAVLGALVPVLVTTALMGVWSLSDLTFLIGLVLIMAVVATAPVISGFSPVSHMTRAVLQHRYERWVRS</sequence>
<dbReference type="HOGENOM" id="CLU_2168717_0_0_11"/>
<dbReference type="AlphaFoldDB" id="K7RPC0"/>
<dbReference type="EMBL" id="CP003493">
    <property type="protein sequence ID" value="AFV88166.1"/>
    <property type="molecule type" value="Genomic_DNA"/>
</dbReference>
<name>K7RPC0_ACIA4</name>
<protein>
    <submittedName>
        <fullName evidence="2">Uncharacterized protein</fullName>
    </submittedName>
</protein>